<evidence type="ECO:0000313" key="1">
    <source>
        <dbReference type="EMBL" id="KIL58181.1"/>
    </source>
</evidence>
<name>A0A0C2WN93_AMAMK</name>
<dbReference type="HOGENOM" id="CLU_1786399_0_0_1"/>
<protein>
    <submittedName>
        <fullName evidence="1">Uncharacterized protein</fullName>
    </submittedName>
</protein>
<dbReference type="Proteomes" id="UP000054549">
    <property type="component" value="Unassembled WGS sequence"/>
</dbReference>
<evidence type="ECO:0000313" key="2">
    <source>
        <dbReference type="Proteomes" id="UP000054549"/>
    </source>
</evidence>
<organism evidence="1 2">
    <name type="scientific">Amanita muscaria (strain Koide BX008)</name>
    <dbReference type="NCBI Taxonomy" id="946122"/>
    <lineage>
        <taxon>Eukaryota</taxon>
        <taxon>Fungi</taxon>
        <taxon>Dikarya</taxon>
        <taxon>Basidiomycota</taxon>
        <taxon>Agaricomycotina</taxon>
        <taxon>Agaricomycetes</taxon>
        <taxon>Agaricomycetidae</taxon>
        <taxon>Agaricales</taxon>
        <taxon>Pluteineae</taxon>
        <taxon>Amanitaceae</taxon>
        <taxon>Amanita</taxon>
    </lineage>
</organism>
<sequence>MIRQDIFDHLCNDQPHGSDSAILSQAGSITMTRQPATRIRGGGGSDPMSKRLTGGLLSWTAMSTMRQSDEVVLHANFNSSLVHPSDVVNAALLSQNLDAKVALTHDDVWCDLLRDNFPKLNYATLINSARSYTNIVDEYGMQTCS</sequence>
<keyword evidence="2" id="KW-1185">Reference proteome</keyword>
<dbReference type="OrthoDB" id="3222453at2759"/>
<dbReference type="AlphaFoldDB" id="A0A0C2WN93"/>
<proteinExistence type="predicted"/>
<dbReference type="InParanoid" id="A0A0C2WN93"/>
<reference evidence="1 2" key="1">
    <citation type="submission" date="2014-04" db="EMBL/GenBank/DDBJ databases">
        <title>Evolutionary Origins and Diversification of the Mycorrhizal Mutualists.</title>
        <authorList>
            <consortium name="DOE Joint Genome Institute"/>
            <consortium name="Mycorrhizal Genomics Consortium"/>
            <person name="Kohler A."/>
            <person name="Kuo A."/>
            <person name="Nagy L.G."/>
            <person name="Floudas D."/>
            <person name="Copeland A."/>
            <person name="Barry K.W."/>
            <person name="Cichocki N."/>
            <person name="Veneault-Fourrey C."/>
            <person name="LaButti K."/>
            <person name="Lindquist E.A."/>
            <person name="Lipzen A."/>
            <person name="Lundell T."/>
            <person name="Morin E."/>
            <person name="Murat C."/>
            <person name="Riley R."/>
            <person name="Ohm R."/>
            <person name="Sun H."/>
            <person name="Tunlid A."/>
            <person name="Henrissat B."/>
            <person name="Grigoriev I.V."/>
            <person name="Hibbett D.S."/>
            <person name="Martin F."/>
        </authorList>
    </citation>
    <scope>NUCLEOTIDE SEQUENCE [LARGE SCALE GENOMIC DNA]</scope>
    <source>
        <strain evidence="1 2">Koide BX008</strain>
    </source>
</reference>
<dbReference type="EMBL" id="KN818345">
    <property type="protein sequence ID" value="KIL58181.1"/>
    <property type="molecule type" value="Genomic_DNA"/>
</dbReference>
<accession>A0A0C2WN93</accession>
<gene>
    <name evidence="1" type="ORF">M378DRAFT_338610</name>
</gene>